<organism evidence="4 5">
    <name type="scientific">Vibrio gazogenes DSM 21264 = NBRC 103151</name>
    <dbReference type="NCBI Taxonomy" id="1123492"/>
    <lineage>
        <taxon>Bacteria</taxon>
        <taxon>Pseudomonadati</taxon>
        <taxon>Pseudomonadota</taxon>
        <taxon>Gammaproteobacteria</taxon>
        <taxon>Vibrionales</taxon>
        <taxon>Vibrionaceae</taxon>
        <taxon>Vibrio</taxon>
    </lineage>
</organism>
<dbReference type="Gene3D" id="3.90.79.10">
    <property type="entry name" value="Nucleoside Triphosphate Pyrophosphohydrolase"/>
    <property type="match status" value="1"/>
</dbReference>
<evidence type="ECO:0000259" key="3">
    <source>
        <dbReference type="PROSITE" id="PS51462"/>
    </source>
</evidence>
<dbReference type="PROSITE" id="PS00893">
    <property type="entry name" value="NUDIX_BOX"/>
    <property type="match status" value="1"/>
</dbReference>
<keyword evidence="5" id="KW-1185">Reference proteome</keyword>
<dbReference type="InterPro" id="IPR015797">
    <property type="entry name" value="NUDIX_hydrolase-like_dom_sf"/>
</dbReference>
<evidence type="ECO:0000313" key="5">
    <source>
        <dbReference type="Proteomes" id="UP000184159"/>
    </source>
</evidence>
<dbReference type="Pfam" id="PF00293">
    <property type="entry name" value="NUDIX"/>
    <property type="match status" value="1"/>
</dbReference>
<dbReference type="EMBL" id="FQUH01000019">
    <property type="protein sequence ID" value="SHF87252.1"/>
    <property type="molecule type" value="Genomic_DNA"/>
</dbReference>
<comment type="cofactor">
    <cofactor evidence="1">
        <name>Mg(2+)</name>
        <dbReference type="ChEBI" id="CHEBI:18420"/>
    </cofactor>
</comment>
<accession>A0A1M5F814</accession>
<dbReference type="AlphaFoldDB" id="A0A1M5F814"/>
<dbReference type="RefSeq" id="WP_072961905.1">
    <property type="nucleotide sequence ID" value="NZ_FQUH01000019.1"/>
</dbReference>
<dbReference type="CDD" id="cd04688">
    <property type="entry name" value="NUDIX_Hydrolase"/>
    <property type="match status" value="1"/>
</dbReference>
<reference evidence="5" key="1">
    <citation type="submission" date="2016-11" db="EMBL/GenBank/DDBJ databases">
        <authorList>
            <person name="Varghese N."/>
            <person name="Submissions S."/>
        </authorList>
    </citation>
    <scope>NUCLEOTIDE SEQUENCE [LARGE SCALE GENOMIC DNA]</scope>
    <source>
        <strain evidence="5">DSM 21264</strain>
    </source>
</reference>
<evidence type="ECO:0000313" key="4">
    <source>
        <dbReference type="EMBL" id="SHF87252.1"/>
    </source>
</evidence>
<dbReference type="PROSITE" id="PS51462">
    <property type="entry name" value="NUDIX"/>
    <property type="match status" value="1"/>
</dbReference>
<evidence type="ECO:0000256" key="1">
    <source>
        <dbReference type="ARBA" id="ARBA00001946"/>
    </source>
</evidence>
<evidence type="ECO:0000256" key="2">
    <source>
        <dbReference type="ARBA" id="ARBA00022801"/>
    </source>
</evidence>
<sequence>MRHIRAKAVCLFRHKHRILLAEGYDPMKDEKYVIPVGGGIEFGEKSTDAARRETFEEIGAEIDNLKLLGISENIFTSNSTAGHEIVFVYEAEFKDRSFYQREQIPGIESNGARFIVRWFDEDDILNGSLPFYPDGIINML</sequence>
<gene>
    <name evidence="4" type="ORF">SAMN02745781_03371</name>
</gene>
<dbReference type="GO" id="GO:0016787">
    <property type="term" value="F:hydrolase activity"/>
    <property type="evidence" value="ECO:0007669"/>
    <property type="project" value="UniProtKB-KW"/>
</dbReference>
<dbReference type="InterPro" id="IPR020084">
    <property type="entry name" value="NUDIX_hydrolase_CS"/>
</dbReference>
<protein>
    <submittedName>
        <fullName evidence="4">ADP-ribose pyrophosphatase YjhB, NUDIX family</fullName>
    </submittedName>
</protein>
<feature type="domain" description="Nudix hydrolase" evidence="3">
    <location>
        <begin position="2"/>
        <end position="140"/>
    </location>
</feature>
<dbReference type="PANTHER" id="PTHR43046:SF14">
    <property type="entry name" value="MUTT_NUDIX FAMILY PROTEIN"/>
    <property type="match status" value="1"/>
</dbReference>
<name>A0A1M5F814_VIBGA</name>
<dbReference type="Proteomes" id="UP000184159">
    <property type="component" value="Unassembled WGS sequence"/>
</dbReference>
<proteinExistence type="predicted"/>
<dbReference type="SUPFAM" id="SSF55811">
    <property type="entry name" value="Nudix"/>
    <property type="match status" value="1"/>
</dbReference>
<dbReference type="PANTHER" id="PTHR43046">
    <property type="entry name" value="GDP-MANNOSE MANNOSYL HYDROLASE"/>
    <property type="match status" value="1"/>
</dbReference>
<dbReference type="InterPro" id="IPR000086">
    <property type="entry name" value="NUDIX_hydrolase_dom"/>
</dbReference>
<keyword evidence="2" id="KW-0378">Hydrolase</keyword>